<dbReference type="RefSeq" id="WP_091685146.1">
    <property type="nucleotide sequence ID" value="NZ_FOSN01000015.1"/>
</dbReference>
<reference evidence="2 3" key="1">
    <citation type="submission" date="2016-10" db="EMBL/GenBank/DDBJ databases">
        <authorList>
            <person name="de Groot N.N."/>
        </authorList>
    </citation>
    <scope>NUCLEOTIDE SEQUENCE [LARGE SCALE GENOMIC DNA]</scope>
    <source>
        <strain evidence="2 3">NE2</strain>
    </source>
</reference>
<feature type="transmembrane region" description="Helical" evidence="1">
    <location>
        <begin position="20"/>
        <end position="39"/>
    </location>
</feature>
<evidence type="ECO:0000256" key="1">
    <source>
        <dbReference type="SAM" id="Phobius"/>
    </source>
</evidence>
<protein>
    <submittedName>
        <fullName evidence="2">Uncharacterized protein</fullName>
    </submittedName>
</protein>
<evidence type="ECO:0000313" key="2">
    <source>
        <dbReference type="EMBL" id="SFK68986.1"/>
    </source>
</evidence>
<dbReference type="EMBL" id="FOSN01000015">
    <property type="protein sequence ID" value="SFK68986.1"/>
    <property type="molecule type" value="Genomic_DNA"/>
</dbReference>
<sequence length="264" mass="30157">MTEESKGLWQTIKPDIVKLLTVGVLGSVLSGMFGFATWVRDKRLARLEENIKNAEQIHLDAIALAHERWYRSFRLLDELSQTASPRPGHDDRLKDAAKIYDDVLTRWNLVDATFLSRIDMAVDSALGNSVPVSLRDISKIDCHNAFFRNAHGDQIRELDRLSVKTWHIGMSHCFIQLNDAIKTVRNHLDGNGRPDNPKLFLDDLKIAQTISGDVYVNASLYRTTFEQRLMELKAKEVVYYAEASKLQDYFNLKRNADQSLIPVN</sequence>
<keyword evidence="1" id="KW-1133">Transmembrane helix</keyword>
<accession>A0A1I4BLZ0</accession>
<organism evidence="2 3">
    <name type="scientific">Methylocapsa palsarum</name>
    <dbReference type="NCBI Taxonomy" id="1612308"/>
    <lineage>
        <taxon>Bacteria</taxon>
        <taxon>Pseudomonadati</taxon>
        <taxon>Pseudomonadota</taxon>
        <taxon>Alphaproteobacteria</taxon>
        <taxon>Hyphomicrobiales</taxon>
        <taxon>Beijerinckiaceae</taxon>
        <taxon>Methylocapsa</taxon>
    </lineage>
</organism>
<keyword evidence="1" id="KW-0472">Membrane</keyword>
<dbReference type="AlphaFoldDB" id="A0A1I4BLZ0"/>
<keyword evidence="1" id="KW-0812">Transmembrane</keyword>
<gene>
    <name evidence="2" type="ORF">SAMN05444581_11551</name>
</gene>
<keyword evidence="3" id="KW-1185">Reference proteome</keyword>
<dbReference type="Proteomes" id="UP000198755">
    <property type="component" value="Unassembled WGS sequence"/>
</dbReference>
<proteinExistence type="predicted"/>
<evidence type="ECO:0000313" key="3">
    <source>
        <dbReference type="Proteomes" id="UP000198755"/>
    </source>
</evidence>
<name>A0A1I4BLZ0_9HYPH</name>